<reference evidence="1 2" key="1">
    <citation type="submission" date="2018-12" db="EMBL/GenBank/DDBJ databases">
        <title>Lysinibacillus antri sp. nov., isolated from a cave soil.</title>
        <authorList>
            <person name="Narsing Rao M.P."/>
            <person name="Zhang H."/>
            <person name="Dong Z.-Y."/>
            <person name="Niu X.-K."/>
            <person name="Zhang K."/>
            <person name="Fang B.-Z."/>
            <person name="Kang Y.-Q."/>
            <person name="Xiao M."/>
            <person name="Li W.-J."/>
        </authorList>
    </citation>
    <scope>NUCLEOTIDE SEQUENCE [LARGE SCALE GENOMIC DNA]</scope>
    <source>
        <strain evidence="1 2">SYSU K30002</strain>
    </source>
</reference>
<dbReference type="AlphaFoldDB" id="A0A3S0RU05"/>
<comment type="caution">
    <text evidence="1">The sequence shown here is derived from an EMBL/GenBank/DDBJ whole genome shotgun (WGS) entry which is preliminary data.</text>
</comment>
<dbReference type="Proteomes" id="UP000287910">
    <property type="component" value="Unassembled WGS sequence"/>
</dbReference>
<organism evidence="1 2">
    <name type="scientific">Lysinibacillus antri</name>
    <dbReference type="NCBI Taxonomy" id="2498145"/>
    <lineage>
        <taxon>Bacteria</taxon>
        <taxon>Bacillati</taxon>
        <taxon>Bacillota</taxon>
        <taxon>Bacilli</taxon>
        <taxon>Bacillales</taxon>
        <taxon>Bacillaceae</taxon>
        <taxon>Lysinibacillus</taxon>
    </lineage>
</organism>
<evidence type="ECO:0008006" key="3">
    <source>
        <dbReference type="Google" id="ProtNLM"/>
    </source>
</evidence>
<evidence type="ECO:0000313" key="1">
    <source>
        <dbReference type="EMBL" id="RUL48674.1"/>
    </source>
</evidence>
<dbReference type="SUPFAM" id="SSF110296">
    <property type="entry name" value="Oligoxyloglucan reducing end-specific cellobiohydrolase"/>
    <property type="match status" value="1"/>
</dbReference>
<dbReference type="InterPro" id="IPR015943">
    <property type="entry name" value="WD40/YVTN_repeat-like_dom_sf"/>
</dbReference>
<sequence>MSYIKMHSGEMIETSNRIAILNVQTFPNQNSPIIHFEYSSDGGLTWNPMWVRPIYGGIPQEYIIIPGIFFADIQHATHIRFVKDFYKKQDLTVKLKFTANIHLQYEGRRSTKRYAPMPARLNPIIRSTAGKEIAHVTPDSIVYAYGGRNLYKSQDLGVTWDLIQTPFTDGNVTRIKKLSMGELLVIGNNLDGKKGLQVWKSGKDERNLRKVTTLDTFSDANSFWGLEIYDDIILFAPYIIQPRKASQTLNVYLSRDGGEKWEAIFKAPTIDSWHFHGIKLDPFESRIWVLCGDGPEKQNVWFTDNWGADWESLWSIGESPVQFTDLAVLPNCLIFGIDDPKGLGYMRLDKPTPRLSAGALKFHIHEAYFLDKIGVKVDATGRFITKDNVAYLPSESPRGLLTATKDGFDYYVLWDYTKEPGGAVAGITYIEATNTGKLIGYFKDKERDGETFIWIADLPKWIEI</sequence>
<evidence type="ECO:0000313" key="2">
    <source>
        <dbReference type="Proteomes" id="UP000287910"/>
    </source>
</evidence>
<dbReference type="RefSeq" id="WP_126660271.1">
    <property type="nucleotide sequence ID" value="NZ_RYYR01000030.1"/>
</dbReference>
<dbReference type="EMBL" id="RYYR01000030">
    <property type="protein sequence ID" value="RUL48674.1"/>
    <property type="molecule type" value="Genomic_DNA"/>
</dbReference>
<gene>
    <name evidence="1" type="ORF">EK386_16450</name>
</gene>
<keyword evidence="2" id="KW-1185">Reference proteome</keyword>
<proteinExistence type="predicted"/>
<dbReference type="Gene3D" id="2.130.10.10">
    <property type="entry name" value="YVTN repeat-like/Quinoprotein amine dehydrogenase"/>
    <property type="match status" value="1"/>
</dbReference>
<name>A0A3S0RU05_9BACI</name>
<accession>A0A3S0RU05</accession>
<protein>
    <recommendedName>
        <fullName evidence="3">Exo-alpha-sialidase</fullName>
    </recommendedName>
</protein>